<dbReference type="InterPro" id="IPR013128">
    <property type="entry name" value="Peptidase_C1A"/>
</dbReference>
<comment type="similarity">
    <text evidence="1">Belongs to the peptidase C1 family.</text>
</comment>
<dbReference type="InterPro" id="IPR000668">
    <property type="entry name" value="Peptidase_C1A_C"/>
</dbReference>
<dbReference type="InterPro" id="IPR038765">
    <property type="entry name" value="Papain-like_cys_pep_sf"/>
</dbReference>
<dbReference type="EMBL" id="UZAL01004519">
    <property type="protein sequence ID" value="VDO90451.1"/>
    <property type="molecule type" value="Genomic_DNA"/>
</dbReference>
<protein>
    <submittedName>
        <fullName evidence="2">Uncharacterized protein</fullName>
    </submittedName>
</protein>
<evidence type="ECO:0000313" key="3">
    <source>
        <dbReference type="Proteomes" id="UP000269396"/>
    </source>
</evidence>
<organism evidence="2 3">
    <name type="scientific">Schistosoma mattheei</name>
    <dbReference type="NCBI Taxonomy" id="31246"/>
    <lineage>
        <taxon>Eukaryota</taxon>
        <taxon>Metazoa</taxon>
        <taxon>Spiralia</taxon>
        <taxon>Lophotrochozoa</taxon>
        <taxon>Platyhelminthes</taxon>
        <taxon>Trematoda</taxon>
        <taxon>Digenea</taxon>
        <taxon>Strigeidida</taxon>
        <taxon>Schistosomatoidea</taxon>
        <taxon>Schistosomatidae</taxon>
        <taxon>Schistosoma</taxon>
    </lineage>
</organism>
<dbReference type="AlphaFoldDB" id="A0A183NLD1"/>
<dbReference type="Proteomes" id="UP000269396">
    <property type="component" value="Unassembled WGS sequence"/>
</dbReference>
<feature type="non-terminal residue" evidence="2">
    <location>
        <position position="92"/>
    </location>
</feature>
<dbReference type="STRING" id="31246.A0A183NLD1"/>
<evidence type="ECO:0000313" key="2">
    <source>
        <dbReference type="EMBL" id="VDO90451.1"/>
    </source>
</evidence>
<name>A0A183NLD1_9TREM</name>
<dbReference type="Pfam" id="PF00112">
    <property type="entry name" value="Peptidase_C1"/>
    <property type="match status" value="1"/>
</dbReference>
<dbReference type="PANTHER" id="PTHR12411">
    <property type="entry name" value="CYSTEINE PROTEASE FAMILY C1-RELATED"/>
    <property type="match status" value="1"/>
</dbReference>
<dbReference type="SUPFAM" id="SSF54001">
    <property type="entry name" value="Cysteine proteinases"/>
    <property type="match status" value="1"/>
</dbReference>
<dbReference type="Gene3D" id="3.90.70.10">
    <property type="entry name" value="Cysteine proteinases"/>
    <property type="match status" value="1"/>
</dbReference>
<sequence>KDCASSWAIASVEALEGQLKRKTGILTPLSSQQLVDCTGDRECVENPVSVAFDYIKEYGVESQEDYPFTGKMVVGGSRQETLDPGFVLLGTR</sequence>
<evidence type="ECO:0000256" key="1">
    <source>
        <dbReference type="ARBA" id="ARBA00008455"/>
    </source>
</evidence>
<gene>
    <name evidence="2" type="ORF">SMTD_LOCUS2915</name>
</gene>
<dbReference type="GO" id="GO:0008234">
    <property type="term" value="F:cysteine-type peptidase activity"/>
    <property type="evidence" value="ECO:0007669"/>
    <property type="project" value="InterPro"/>
</dbReference>
<dbReference type="GO" id="GO:0006508">
    <property type="term" value="P:proteolysis"/>
    <property type="evidence" value="ECO:0007669"/>
    <property type="project" value="InterPro"/>
</dbReference>
<reference evidence="2 3" key="1">
    <citation type="submission" date="2018-11" db="EMBL/GenBank/DDBJ databases">
        <authorList>
            <consortium name="Pathogen Informatics"/>
        </authorList>
    </citation>
    <scope>NUCLEOTIDE SEQUENCE [LARGE SCALE GENOMIC DNA]</scope>
    <source>
        <strain>Denwood</strain>
        <strain evidence="3">Zambia</strain>
    </source>
</reference>
<keyword evidence="3" id="KW-1185">Reference proteome</keyword>
<proteinExistence type="inferred from homology"/>
<feature type="non-terminal residue" evidence="2">
    <location>
        <position position="1"/>
    </location>
</feature>
<accession>A0A183NLD1</accession>